<dbReference type="EnsemblPlants" id="AVESA.00010b.r2.4DG0731370.1">
    <property type="protein sequence ID" value="AVESA.00010b.r2.4DG0731370.1.CDS.1"/>
    <property type="gene ID" value="AVESA.00010b.r2.4DG0731370"/>
</dbReference>
<evidence type="ECO:0000313" key="2">
    <source>
        <dbReference type="Proteomes" id="UP001732700"/>
    </source>
</evidence>
<name>A0ACD5X2T8_AVESA</name>
<proteinExistence type="predicted"/>
<sequence length="400" mass="43704">MASDPDVYEAMEATEEYKELDKTCPTFINEITKKVAKRAVARRNRSPSSSSSSANIGTETASVSRYNPSEVTFGTHEFRIECLSVVRKTHGAPGQSIRSGSFQVGGHDWAIDVYLSGEQEEDRDYIAIFLSLLKAPVTDVKVSAFFRLDDRHGKSIGQTLTNVYTKADPVDCGLPTFTTVASANSRFVAHDGSLTVHCRLEVTTESCTGNTVAIAVSPVPVPPSKLASHLEELLASEKGWDVKFLVEESEIHAHGLVVATRSPALHELVESATGTDYVRVDDGMKASTFKAVLHFIYTDELPRINDLAAIVPFGAGKDPLTMVVGEMLAAACRFRLERMRRLCENLLAENITPGNALATLELAGRHGCAELEGYCIAYISLPHVVKDVMKTFSSFCRIQR</sequence>
<dbReference type="Proteomes" id="UP001732700">
    <property type="component" value="Chromosome 4D"/>
</dbReference>
<organism evidence="1 2">
    <name type="scientific">Avena sativa</name>
    <name type="common">Oat</name>
    <dbReference type="NCBI Taxonomy" id="4498"/>
    <lineage>
        <taxon>Eukaryota</taxon>
        <taxon>Viridiplantae</taxon>
        <taxon>Streptophyta</taxon>
        <taxon>Embryophyta</taxon>
        <taxon>Tracheophyta</taxon>
        <taxon>Spermatophyta</taxon>
        <taxon>Magnoliopsida</taxon>
        <taxon>Liliopsida</taxon>
        <taxon>Poales</taxon>
        <taxon>Poaceae</taxon>
        <taxon>BOP clade</taxon>
        <taxon>Pooideae</taxon>
        <taxon>Poodae</taxon>
        <taxon>Poeae</taxon>
        <taxon>Poeae Chloroplast Group 1 (Aveneae type)</taxon>
        <taxon>Aveninae</taxon>
        <taxon>Avena</taxon>
    </lineage>
</organism>
<reference evidence="1" key="1">
    <citation type="submission" date="2021-05" db="EMBL/GenBank/DDBJ databases">
        <authorList>
            <person name="Scholz U."/>
            <person name="Mascher M."/>
            <person name="Fiebig A."/>
        </authorList>
    </citation>
    <scope>NUCLEOTIDE SEQUENCE [LARGE SCALE GENOMIC DNA]</scope>
</reference>
<keyword evidence="2" id="KW-1185">Reference proteome</keyword>
<protein>
    <submittedName>
        <fullName evidence="1">Uncharacterized protein</fullName>
    </submittedName>
</protein>
<accession>A0ACD5X2T8</accession>
<reference evidence="1" key="2">
    <citation type="submission" date="2025-09" db="UniProtKB">
        <authorList>
            <consortium name="EnsemblPlants"/>
        </authorList>
    </citation>
    <scope>IDENTIFICATION</scope>
</reference>
<evidence type="ECO:0000313" key="1">
    <source>
        <dbReference type="EnsemblPlants" id="AVESA.00010b.r2.4DG0731370.1.CDS.1"/>
    </source>
</evidence>